<dbReference type="KEGG" id="vqi:CCZ37_00445"/>
<evidence type="ECO:0000313" key="4">
    <source>
        <dbReference type="Proteomes" id="UP000215148"/>
    </source>
</evidence>
<reference evidence="3 4" key="1">
    <citation type="submission" date="2017-08" db="EMBL/GenBank/DDBJ databases">
        <title>The Vibrio qinghaiensis sp.-Q67 is a luminous bacteria isolated firstly from Qinghai lake, Qinghai province, China, which has been proved to be very sensitive to detect environmental and food pollutants. Therefore, complete genome analysis of V. qinghaiensis sp.-Q67 highlights the potential application of this strain on detection of hazards in the contaminated environments.</title>
        <authorList>
            <person name="Gong L."/>
        </authorList>
    </citation>
    <scope>NUCLEOTIDE SEQUENCE [LARGE SCALE GENOMIC DNA]</scope>
    <source>
        <strain evidence="3 4">Q67</strain>
    </source>
</reference>
<dbReference type="GO" id="GO:0016757">
    <property type="term" value="F:glycosyltransferase activity"/>
    <property type="evidence" value="ECO:0007669"/>
    <property type="project" value="UniProtKB-KW"/>
</dbReference>
<sequence>MLSHWVQKTITRLVSRQCLLCRLPIETHQTGSWCKTCLTYFAPQPRCQQCGLPTLISVPQCGQCLTNPPPWQRLYCVGDYVFPLNHTIHQLKYEGQFWQSRHLSALLVPRVDTPAPLITSVPLHWQRRLKRGFNQSALLASQLSQQLGASCDNQLLKRNRATPQQQGLSKLQRKKNLKHAFTLRHLPTHKHIALVDDVVTTGSTVQQICQLLLEVGVERIDIYCICRTPEPKD</sequence>
<dbReference type="CDD" id="cd06223">
    <property type="entry name" value="PRTases_typeI"/>
    <property type="match status" value="1"/>
</dbReference>
<dbReference type="PANTHER" id="PTHR47505:SF1">
    <property type="entry name" value="DNA UTILIZATION PROTEIN YHGH"/>
    <property type="match status" value="1"/>
</dbReference>
<dbReference type="AlphaFoldDB" id="A0A223MUF0"/>
<evidence type="ECO:0000313" key="3">
    <source>
        <dbReference type="EMBL" id="ASU21198.1"/>
    </source>
</evidence>
<comment type="similarity">
    <text evidence="1">Belongs to the ComF/GntX family.</text>
</comment>
<proteinExistence type="inferred from homology"/>
<dbReference type="SUPFAM" id="SSF53271">
    <property type="entry name" value="PRTase-like"/>
    <property type="match status" value="1"/>
</dbReference>
<dbReference type="RefSeq" id="WP_094499489.1">
    <property type="nucleotide sequence ID" value="NZ_CAWNHI010000001.1"/>
</dbReference>
<name>A0A223MUF0_9VIBR</name>
<dbReference type="Proteomes" id="UP000215148">
    <property type="component" value="Chromosome 1"/>
</dbReference>
<keyword evidence="4" id="KW-1185">Reference proteome</keyword>
<gene>
    <name evidence="3" type="ORF">CCZ37_00445</name>
</gene>
<evidence type="ECO:0000259" key="2">
    <source>
        <dbReference type="Pfam" id="PF00156"/>
    </source>
</evidence>
<keyword evidence="3" id="KW-0328">Glycosyltransferase</keyword>
<protein>
    <submittedName>
        <fullName evidence="3">Amidophosphoribosyltransferase</fullName>
    </submittedName>
</protein>
<dbReference type="EMBL" id="CP022741">
    <property type="protein sequence ID" value="ASU21198.1"/>
    <property type="molecule type" value="Genomic_DNA"/>
</dbReference>
<dbReference type="Pfam" id="PF00156">
    <property type="entry name" value="Pribosyltran"/>
    <property type="match status" value="1"/>
</dbReference>
<dbReference type="InterPro" id="IPR000836">
    <property type="entry name" value="PRTase_dom"/>
</dbReference>
<dbReference type="InterPro" id="IPR051910">
    <property type="entry name" value="ComF/GntX_DNA_util-trans"/>
</dbReference>
<dbReference type="InterPro" id="IPR029057">
    <property type="entry name" value="PRTase-like"/>
</dbReference>
<dbReference type="PANTHER" id="PTHR47505">
    <property type="entry name" value="DNA UTILIZATION PROTEIN YHGH"/>
    <property type="match status" value="1"/>
</dbReference>
<organism evidence="3 4">
    <name type="scientific">Vibrio qinghaiensis</name>
    <dbReference type="NCBI Taxonomy" id="2025808"/>
    <lineage>
        <taxon>Bacteria</taxon>
        <taxon>Pseudomonadati</taxon>
        <taxon>Pseudomonadota</taxon>
        <taxon>Gammaproteobacteria</taxon>
        <taxon>Vibrionales</taxon>
        <taxon>Vibrionaceae</taxon>
        <taxon>Vibrio</taxon>
    </lineage>
</organism>
<accession>A0A223MUF0</accession>
<feature type="domain" description="Phosphoribosyltransferase" evidence="2">
    <location>
        <begin position="136"/>
        <end position="231"/>
    </location>
</feature>
<evidence type="ECO:0000256" key="1">
    <source>
        <dbReference type="ARBA" id="ARBA00008007"/>
    </source>
</evidence>
<dbReference type="Gene3D" id="3.40.50.2020">
    <property type="match status" value="1"/>
</dbReference>
<keyword evidence="3" id="KW-0808">Transferase</keyword>